<dbReference type="Pfam" id="PF04536">
    <property type="entry name" value="TPM_phosphatase"/>
    <property type="match status" value="1"/>
</dbReference>
<keyword evidence="1" id="KW-0472">Membrane</keyword>
<gene>
    <name evidence="3" type="ORF">G9H61_13070</name>
</gene>
<dbReference type="EMBL" id="JAANOH010000005">
    <property type="protein sequence ID" value="MCZ2476383.1"/>
    <property type="molecule type" value="Genomic_DNA"/>
</dbReference>
<dbReference type="InterPro" id="IPR007621">
    <property type="entry name" value="TPM_dom"/>
</dbReference>
<protein>
    <submittedName>
        <fullName evidence="3">TPM domain-containing protein</fullName>
    </submittedName>
</protein>
<reference evidence="3 4" key="1">
    <citation type="submission" date="2020-03" db="EMBL/GenBank/DDBJ databases">
        <authorList>
            <person name="Pitt A."/>
            <person name="Hahn M.W."/>
        </authorList>
    </citation>
    <scope>NUCLEOTIDE SEQUENCE [LARGE SCALE GENOMIC DNA]</scope>
    <source>
        <strain evidence="3 4">5A-MARBSE</strain>
    </source>
</reference>
<dbReference type="PANTHER" id="PTHR30373:SF2">
    <property type="entry name" value="UPF0603 PROTEIN YGCG"/>
    <property type="match status" value="1"/>
</dbReference>
<sequence length="266" mass="27753">MSSRMSCPLGLKIIRLCILGLALLSLSMPLLWAQSGIPEKPSGYVVDLSNKLSPEEKQNLEQKLRGYADSTSTQLEIVIVPTTGNTDPYDYAMEIGKSWGVGQQGKNNGLVLLITSETRKIRIVTGRGLESVLPDATCKRIINRILKPALKQGDYYGGIDAATTEMMQRASGTFQSEGDGEKQDGIPLVFIIVLVFIIITIIRAIKNRGGGSGPGSTGGGGMFFPPIFLGGGHSGRGFGGNGGGGGFDFGGFGGGDFGGGGAGGDF</sequence>
<feature type="domain" description="TPM" evidence="2">
    <location>
        <begin position="45"/>
        <end position="168"/>
    </location>
</feature>
<evidence type="ECO:0000313" key="4">
    <source>
        <dbReference type="Proteomes" id="UP001321186"/>
    </source>
</evidence>
<dbReference type="PANTHER" id="PTHR30373">
    <property type="entry name" value="UPF0603 PROTEIN YGCG"/>
    <property type="match status" value="1"/>
</dbReference>
<evidence type="ECO:0000256" key="1">
    <source>
        <dbReference type="SAM" id="Phobius"/>
    </source>
</evidence>
<organism evidence="3 4">
    <name type="scientific">Aquirufa ecclesiirivi</name>
    <dbReference type="NCBI Taxonomy" id="2715124"/>
    <lineage>
        <taxon>Bacteria</taxon>
        <taxon>Pseudomonadati</taxon>
        <taxon>Bacteroidota</taxon>
        <taxon>Cytophagia</taxon>
        <taxon>Cytophagales</taxon>
        <taxon>Flectobacillaceae</taxon>
        <taxon>Aquirufa</taxon>
    </lineage>
</organism>
<comment type="caution">
    <text evidence="3">The sequence shown here is derived from an EMBL/GenBank/DDBJ whole genome shotgun (WGS) entry which is preliminary data.</text>
</comment>
<keyword evidence="1" id="KW-0812">Transmembrane</keyword>
<dbReference type="Proteomes" id="UP001321186">
    <property type="component" value="Unassembled WGS sequence"/>
</dbReference>
<dbReference type="Gene3D" id="3.10.310.50">
    <property type="match status" value="1"/>
</dbReference>
<keyword evidence="1" id="KW-1133">Transmembrane helix</keyword>
<keyword evidence="4" id="KW-1185">Reference proteome</keyword>
<accession>A0ABT4JJL1</accession>
<evidence type="ECO:0000259" key="2">
    <source>
        <dbReference type="Pfam" id="PF04536"/>
    </source>
</evidence>
<name>A0ABT4JJL1_9BACT</name>
<feature type="transmembrane region" description="Helical" evidence="1">
    <location>
        <begin position="185"/>
        <end position="205"/>
    </location>
</feature>
<proteinExistence type="predicted"/>
<evidence type="ECO:0000313" key="3">
    <source>
        <dbReference type="EMBL" id="MCZ2476383.1"/>
    </source>
</evidence>